<dbReference type="EMBL" id="JARIHO010000025">
    <property type="protein sequence ID" value="KAJ7342479.1"/>
    <property type="molecule type" value="Genomic_DNA"/>
</dbReference>
<keyword evidence="2" id="KW-0732">Signal</keyword>
<evidence type="ECO:0000313" key="4">
    <source>
        <dbReference type="Proteomes" id="UP001218218"/>
    </source>
</evidence>
<dbReference type="Proteomes" id="UP001218218">
    <property type="component" value="Unassembled WGS sequence"/>
</dbReference>
<comment type="caution">
    <text evidence="3">The sequence shown here is derived from an EMBL/GenBank/DDBJ whole genome shotgun (WGS) entry which is preliminary data.</text>
</comment>
<accession>A0AAD6ZW55</accession>
<dbReference type="AlphaFoldDB" id="A0AAD6ZW55"/>
<evidence type="ECO:0000313" key="3">
    <source>
        <dbReference type="EMBL" id="KAJ7342479.1"/>
    </source>
</evidence>
<reference evidence="3" key="1">
    <citation type="submission" date="2023-03" db="EMBL/GenBank/DDBJ databases">
        <title>Massive genome expansion in bonnet fungi (Mycena s.s.) driven by repeated elements and novel gene families across ecological guilds.</title>
        <authorList>
            <consortium name="Lawrence Berkeley National Laboratory"/>
            <person name="Harder C.B."/>
            <person name="Miyauchi S."/>
            <person name="Viragh M."/>
            <person name="Kuo A."/>
            <person name="Thoen E."/>
            <person name="Andreopoulos B."/>
            <person name="Lu D."/>
            <person name="Skrede I."/>
            <person name="Drula E."/>
            <person name="Henrissat B."/>
            <person name="Morin E."/>
            <person name="Kohler A."/>
            <person name="Barry K."/>
            <person name="LaButti K."/>
            <person name="Morin E."/>
            <person name="Salamov A."/>
            <person name="Lipzen A."/>
            <person name="Mereny Z."/>
            <person name="Hegedus B."/>
            <person name="Baldrian P."/>
            <person name="Stursova M."/>
            <person name="Weitz H."/>
            <person name="Taylor A."/>
            <person name="Grigoriev I.V."/>
            <person name="Nagy L.G."/>
            <person name="Martin F."/>
            <person name="Kauserud H."/>
        </authorList>
    </citation>
    <scope>NUCLEOTIDE SEQUENCE</scope>
    <source>
        <strain evidence="3">CBHHK002</strain>
    </source>
</reference>
<protein>
    <submittedName>
        <fullName evidence="3">Uncharacterized protein</fullName>
    </submittedName>
</protein>
<evidence type="ECO:0000256" key="1">
    <source>
        <dbReference type="SAM" id="MobiDB-lite"/>
    </source>
</evidence>
<proteinExistence type="predicted"/>
<feature type="region of interest" description="Disordered" evidence="1">
    <location>
        <begin position="191"/>
        <end position="228"/>
    </location>
</feature>
<name>A0AAD6ZW55_9AGAR</name>
<sequence length="296" mass="33597">MRFTIVVSFLAAVTAAHAGAIENHQGCPGTKVCPTNTVLKCCKGVNFDEGDGGGTMVRMRKDKRRRWADRMYGIAGVLNHFFRLDRLNRLNHFFPHLSETECNEDVNQLHQLGDGSRSEGYVGKMQADPYTDTYVDMLRMETHSPLKKWFEPGKWFKQKKKFKQKKQFKLGKNGSNGKKMVQTGKKWFKRKKQFKLQQNGSNGKNGSSGKKRLELGQNGSNGKNGLNREKMVQTKTVQTVFIGSNHFSLNHPSPLIAARLCMVRTKRFELSSHWQCNSLNWNAAAAGQYMVAVNFD</sequence>
<feature type="chain" id="PRO_5042214962" evidence="2">
    <location>
        <begin position="19"/>
        <end position="296"/>
    </location>
</feature>
<evidence type="ECO:0000256" key="2">
    <source>
        <dbReference type="SAM" id="SignalP"/>
    </source>
</evidence>
<gene>
    <name evidence="3" type="ORF">DFH08DRAFT_811563</name>
</gene>
<feature type="compositionally biased region" description="Low complexity" evidence="1">
    <location>
        <begin position="195"/>
        <end position="208"/>
    </location>
</feature>
<keyword evidence="4" id="KW-1185">Reference proteome</keyword>
<feature type="signal peptide" evidence="2">
    <location>
        <begin position="1"/>
        <end position="18"/>
    </location>
</feature>
<organism evidence="3 4">
    <name type="scientific">Mycena albidolilacea</name>
    <dbReference type="NCBI Taxonomy" id="1033008"/>
    <lineage>
        <taxon>Eukaryota</taxon>
        <taxon>Fungi</taxon>
        <taxon>Dikarya</taxon>
        <taxon>Basidiomycota</taxon>
        <taxon>Agaricomycotina</taxon>
        <taxon>Agaricomycetes</taxon>
        <taxon>Agaricomycetidae</taxon>
        <taxon>Agaricales</taxon>
        <taxon>Marasmiineae</taxon>
        <taxon>Mycenaceae</taxon>
        <taxon>Mycena</taxon>
    </lineage>
</organism>